<gene>
    <name evidence="2" type="ORF">ABUE31_11525</name>
</gene>
<accession>A0ABV3QZX5</accession>
<protein>
    <submittedName>
        <fullName evidence="2">AMP-binding protein</fullName>
    </submittedName>
</protein>
<dbReference type="PANTHER" id="PTHR43767">
    <property type="entry name" value="LONG-CHAIN-FATTY-ACID--COA LIGASE"/>
    <property type="match status" value="1"/>
</dbReference>
<dbReference type="Gene3D" id="3.30.300.30">
    <property type="match status" value="1"/>
</dbReference>
<dbReference type="Proteomes" id="UP001556196">
    <property type="component" value="Unassembled WGS sequence"/>
</dbReference>
<organism evidence="2 3">
    <name type="scientific">Mesorhizobium marinum</name>
    <dbReference type="NCBI Taxonomy" id="3228790"/>
    <lineage>
        <taxon>Bacteria</taxon>
        <taxon>Pseudomonadati</taxon>
        <taxon>Pseudomonadota</taxon>
        <taxon>Alphaproteobacteria</taxon>
        <taxon>Hyphomicrobiales</taxon>
        <taxon>Phyllobacteriaceae</taxon>
        <taxon>Mesorhizobium</taxon>
    </lineage>
</organism>
<proteinExistence type="predicted"/>
<evidence type="ECO:0000259" key="1">
    <source>
        <dbReference type="SMART" id="SM00563"/>
    </source>
</evidence>
<reference evidence="2 3" key="1">
    <citation type="submission" date="2024-06" db="EMBL/GenBank/DDBJ databases">
        <authorList>
            <person name="Tuo L."/>
        </authorList>
    </citation>
    <scope>NUCLEOTIDE SEQUENCE [LARGE SCALE GENOMIC DNA]</scope>
    <source>
        <strain evidence="2 3">ZMM04-5</strain>
    </source>
</reference>
<dbReference type="EMBL" id="JBFOCI010000003">
    <property type="protein sequence ID" value="MEW9806614.1"/>
    <property type="molecule type" value="Genomic_DNA"/>
</dbReference>
<dbReference type="InterPro" id="IPR045851">
    <property type="entry name" value="AMP-bd_C_sf"/>
</dbReference>
<keyword evidence="3" id="KW-1185">Reference proteome</keyword>
<evidence type="ECO:0000313" key="2">
    <source>
        <dbReference type="EMBL" id="MEW9806614.1"/>
    </source>
</evidence>
<dbReference type="PANTHER" id="PTHR43767:SF1">
    <property type="entry name" value="NONRIBOSOMAL PEPTIDE SYNTHASE PES1 (EUROFUNG)-RELATED"/>
    <property type="match status" value="1"/>
</dbReference>
<dbReference type="InterPro" id="IPR002123">
    <property type="entry name" value="Plipid/glycerol_acylTrfase"/>
</dbReference>
<dbReference type="SMART" id="SM00563">
    <property type="entry name" value="PlsC"/>
    <property type="match status" value="1"/>
</dbReference>
<dbReference type="Gene3D" id="3.40.50.12780">
    <property type="entry name" value="N-terminal domain of ligase-like"/>
    <property type="match status" value="1"/>
</dbReference>
<dbReference type="InterPro" id="IPR020845">
    <property type="entry name" value="AMP-binding_CS"/>
</dbReference>
<dbReference type="SUPFAM" id="SSF69593">
    <property type="entry name" value="Glycerol-3-phosphate (1)-acyltransferase"/>
    <property type="match status" value="1"/>
</dbReference>
<comment type="caution">
    <text evidence="2">The sequence shown here is derived from an EMBL/GenBank/DDBJ whole genome shotgun (WGS) entry which is preliminary data.</text>
</comment>
<dbReference type="InterPro" id="IPR042099">
    <property type="entry name" value="ANL_N_sf"/>
</dbReference>
<dbReference type="InterPro" id="IPR000873">
    <property type="entry name" value="AMP-dep_synth/lig_dom"/>
</dbReference>
<name>A0ABV3QZX5_9HYPH</name>
<dbReference type="SUPFAM" id="SSF56801">
    <property type="entry name" value="Acetyl-CoA synthetase-like"/>
    <property type="match status" value="1"/>
</dbReference>
<evidence type="ECO:0000313" key="3">
    <source>
        <dbReference type="Proteomes" id="UP001556196"/>
    </source>
</evidence>
<sequence length="743" mass="79861">MILSGAILLGLLALWVVAAAFEAHRLGIGLRQAFLYLPFRLAYRIDDSRLRAVARAEAPVIYVVWHQSRLDPALMLSLLPEQTLHILDEEAAKSIWLEPWRELARTITFNAKHVFVSRRLVRVLKGKGRIAVYMPDEVEPDVKTFRLYRAVGRIAAQAGARVVPVFVSGGRFVHGSLTPRQQAPRRWFPKLSIAALSPMTIAELVERSGGPSAITASNALFDRMAEARLAGADLDRSLFSAVRDAALRFGPSRTIVEDVLTGALSYRRLLTGARVLGKRFEAMTSPGEAVGVLLPNTNGVLLSLIGLSSAGRAAAMMNYTAGPANLAAATQTAAIRVVVSSRAFVEKAALADIVEAIEKAGARLVWLEDVRAGVGALEKLAAALLWRVPIARQSATDPAVILFTSGSEGTPKAVVLSSRSLIANAMQAEARVSFSPADRLLNVLPVFHSFGLTGGAILPLINGVPLFLYPSPLHYKIIPEIARKARPTIMFGTDTFLAAYARTAKDDDFSSLRFVVAGAEAVKPDTRKTWRDRFGAEIVEGYGLTEAAPVAAVNSASHGRDGTVGRLLPGMRKRTEPVEGIAEGGRLWLSGPNLMTGYMTLDRPGELQPLADDWLDTGDIVSVDREGFITISGRAKRFAKIAGEMISLGAVEMMVTALWPEHNHAAVAVPDKRRGERIVLVTTAEGVDADALRRCGKQAGAAEIMIPDGVVKVTEMPLLGSGKTDYVAARKMAMESLGLGLAA</sequence>
<dbReference type="Pfam" id="PF00501">
    <property type="entry name" value="AMP-binding"/>
    <property type="match status" value="1"/>
</dbReference>
<dbReference type="RefSeq" id="WP_367723748.1">
    <property type="nucleotide sequence ID" value="NZ_JBFOCI010000003.1"/>
</dbReference>
<dbReference type="PROSITE" id="PS00455">
    <property type="entry name" value="AMP_BINDING"/>
    <property type="match status" value="1"/>
</dbReference>
<feature type="domain" description="Phospholipid/glycerol acyltransferase" evidence="1">
    <location>
        <begin position="60"/>
        <end position="170"/>
    </location>
</feature>
<dbReference type="InterPro" id="IPR050237">
    <property type="entry name" value="ATP-dep_AMP-bd_enzyme"/>
</dbReference>